<dbReference type="InterPro" id="IPR011330">
    <property type="entry name" value="Glyco_hydro/deAcase_b/a-brl"/>
</dbReference>
<dbReference type="Gene3D" id="3.20.110.10">
    <property type="entry name" value="Glycoside hydrolase 38, N terminal domain"/>
    <property type="match status" value="1"/>
</dbReference>
<reference evidence="10" key="1">
    <citation type="submission" date="2019-06" db="EMBL/GenBank/DDBJ databases">
        <authorList>
            <person name="Zheng W."/>
        </authorList>
    </citation>
    <scope>NUCLEOTIDE SEQUENCE</scope>
    <source>
        <strain evidence="10">QDHG01</strain>
    </source>
</reference>
<dbReference type="EMBL" id="RRYP01002922">
    <property type="protein sequence ID" value="TNV84298.1"/>
    <property type="molecule type" value="Genomic_DNA"/>
</dbReference>
<dbReference type="Proteomes" id="UP000785679">
    <property type="component" value="Unassembled WGS sequence"/>
</dbReference>
<dbReference type="SUPFAM" id="SSF88713">
    <property type="entry name" value="Glycoside hydrolase/deacetylase"/>
    <property type="match status" value="1"/>
</dbReference>
<feature type="transmembrane region" description="Helical" evidence="7">
    <location>
        <begin position="12"/>
        <end position="37"/>
    </location>
</feature>
<dbReference type="PANTHER" id="PTHR11607">
    <property type="entry name" value="ALPHA-MANNOSIDASE"/>
    <property type="match status" value="1"/>
</dbReference>
<keyword evidence="11" id="KW-1185">Reference proteome</keyword>
<keyword evidence="7" id="KW-0472">Membrane</keyword>
<comment type="cofactor">
    <cofactor evidence="1">
        <name>Zn(2+)</name>
        <dbReference type="ChEBI" id="CHEBI:29105"/>
    </cofactor>
</comment>
<gene>
    <name evidence="10" type="ORF">FGO68_gene12619</name>
</gene>
<keyword evidence="7" id="KW-1133">Transmembrane helix</keyword>
<dbReference type="PANTHER" id="PTHR11607:SF3">
    <property type="entry name" value="LYSOSOMAL ALPHA-MANNOSIDASE"/>
    <property type="match status" value="1"/>
</dbReference>
<dbReference type="GO" id="GO:0006013">
    <property type="term" value="P:mannose metabolic process"/>
    <property type="evidence" value="ECO:0007669"/>
    <property type="project" value="InterPro"/>
</dbReference>
<keyword evidence="4" id="KW-0378">Hydrolase</keyword>
<feature type="domain" description="Glycoside hydrolase family 38 N-terminal" evidence="8">
    <location>
        <begin position="59"/>
        <end position="363"/>
    </location>
</feature>
<evidence type="ECO:0000256" key="4">
    <source>
        <dbReference type="ARBA" id="ARBA00022801"/>
    </source>
</evidence>
<keyword evidence="6" id="KW-0326">Glycosidase</keyword>
<dbReference type="Gene3D" id="1.20.1270.50">
    <property type="entry name" value="Glycoside hydrolase family 38, central domain"/>
    <property type="match status" value="1"/>
</dbReference>
<keyword evidence="7" id="KW-0812">Transmembrane</keyword>
<dbReference type="AlphaFoldDB" id="A0A8J8NZU0"/>
<evidence type="ECO:0000256" key="6">
    <source>
        <dbReference type="ARBA" id="ARBA00023295"/>
    </source>
</evidence>
<keyword evidence="5" id="KW-0862">Zinc</keyword>
<dbReference type="InterPro" id="IPR011013">
    <property type="entry name" value="Gal_mutarotase_sf_dom"/>
</dbReference>
<sequence>MRIINYNMIQVTLNKFIIAFLIGLMVSLLATYLLVYFTTLLSTFEAKFQKTSINQEVVNLFIVPHSHTDPGWIETMEHYYSREVRDILSNVIAHLKVDPSKRFTWGEVCYLKMFYEEASEEVRAMIKDMVESGQIEIVGGGWVQHDETLTTVRQQVTNMRAGINWLKQLFPNGKKAQVLWQIDPFGSSVITPLLFNKQQKYDFLRFPYLVLNRIGDESKDQMKSNKQLDYYALHNQSQNNNSKLLTHVLRHHYDTQGLDLMKKIQETENHFRRPGLSNILKEFSEKIIVPTLETQRHNNIMLLVGSDFAYISNPVRIGQQDKGNFRLIDSLIETLNQHAESKLGYKINARYATPSAYFRALEREIELGHLELPTLINPDYSQYDEKFHYLHKEFKGVDRVDYWAGYYSNRPAFKSLIYHAFNHFHVTETFINLALMKSANDIPFSYTFNKNPFINFPRNDSTLVDLYEKRNEISSTLSSIQERISIGTHHDTIPSTSRSSVHDSETAKFKNAIEESKTHLIDEYLTILQAKILFESQKYTIIQYLLFNEATNPKNQVVKLSLGSKYATVKIKGDFVASEVLPTFTCLYQMGWRDRDHYQVQFQVQINPLSVVVVEIAEYENLEECSKVSKYCSMFKEPEVILVKQNQYLKMENHYLQILFDQQTYLPREIVDTSQGIRMHLEMQIIRHREQKSESGAYIFAPGFKEIMIKLQPTDVYFFESTISSQVLVFYKSPYKTSCFAVLSLSLDCKGDMAHSPQFRFKSFPLDYDDLFLRIQLRNVNNSQLSTHNSIHFQKRTFNFNKRLLSSRDLGSQMHPTSTGCSLKVGNYTLLLSTGDRPVGVASYKPGQLNIGLGRKNRFDDDKGLPDGVVDNHPYQLIFGLKLFGNQMSQAKIDQYFDFYQQPLLNLKLEGVYRFQKNQISFSNILNLAGQQLLALTYEDYTYKALYLNRTETIQVQSIELNSDRMPPKNYREEFLFMASQYPQCYLEN</sequence>
<evidence type="ECO:0000259" key="8">
    <source>
        <dbReference type="Pfam" id="PF01074"/>
    </source>
</evidence>
<dbReference type="InterPro" id="IPR050843">
    <property type="entry name" value="Glycosyl_Hydrlase_38"/>
</dbReference>
<dbReference type="Gene3D" id="2.70.98.30">
    <property type="entry name" value="Golgi alpha-mannosidase II, domain 4"/>
    <property type="match status" value="1"/>
</dbReference>
<protein>
    <recommendedName>
        <fullName evidence="12">Alpha-mannosidase</fullName>
    </recommendedName>
</protein>
<evidence type="ECO:0000259" key="9">
    <source>
        <dbReference type="Pfam" id="PF07748"/>
    </source>
</evidence>
<dbReference type="InterPro" id="IPR028995">
    <property type="entry name" value="Glyco_hydro_57/38_cen_sf"/>
</dbReference>
<dbReference type="InterPro" id="IPR011682">
    <property type="entry name" value="Glyco_hydro_38_C"/>
</dbReference>
<dbReference type="OrthoDB" id="288619at2759"/>
<evidence type="ECO:0000256" key="5">
    <source>
        <dbReference type="ARBA" id="ARBA00022833"/>
    </source>
</evidence>
<dbReference type="InterPro" id="IPR027291">
    <property type="entry name" value="Glyco_hydro_38_N_sf"/>
</dbReference>
<dbReference type="SUPFAM" id="SSF88688">
    <property type="entry name" value="Families 57/38 glycoside transferase middle domain"/>
    <property type="match status" value="1"/>
</dbReference>
<dbReference type="GO" id="GO:0030246">
    <property type="term" value="F:carbohydrate binding"/>
    <property type="evidence" value="ECO:0007669"/>
    <property type="project" value="InterPro"/>
</dbReference>
<dbReference type="SUPFAM" id="SSF74650">
    <property type="entry name" value="Galactose mutarotase-like"/>
    <property type="match status" value="1"/>
</dbReference>
<proteinExistence type="inferred from homology"/>
<dbReference type="GO" id="GO:0046872">
    <property type="term" value="F:metal ion binding"/>
    <property type="evidence" value="ECO:0007669"/>
    <property type="project" value="UniProtKB-KW"/>
</dbReference>
<evidence type="ECO:0008006" key="12">
    <source>
        <dbReference type="Google" id="ProtNLM"/>
    </source>
</evidence>
<evidence type="ECO:0000256" key="7">
    <source>
        <dbReference type="SAM" id="Phobius"/>
    </source>
</evidence>
<dbReference type="GO" id="GO:0004559">
    <property type="term" value="F:alpha-mannosidase activity"/>
    <property type="evidence" value="ECO:0007669"/>
    <property type="project" value="InterPro"/>
</dbReference>
<accession>A0A8J8NZU0</accession>
<comment type="caution">
    <text evidence="10">The sequence shown here is derived from an EMBL/GenBank/DDBJ whole genome shotgun (WGS) entry which is preliminary data.</text>
</comment>
<dbReference type="InterPro" id="IPR000602">
    <property type="entry name" value="Glyco_hydro_38_N"/>
</dbReference>
<dbReference type="InterPro" id="IPR037094">
    <property type="entry name" value="Glyco_hydro_38_cen_sf"/>
</dbReference>
<evidence type="ECO:0000256" key="3">
    <source>
        <dbReference type="ARBA" id="ARBA00022723"/>
    </source>
</evidence>
<evidence type="ECO:0000313" key="11">
    <source>
        <dbReference type="Proteomes" id="UP000785679"/>
    </source>
</evidence>
<evidence type="ECO:0000313" key="10">
    <source>
        <dbReference type="EMBL" id="TNV84298.1"/>
    </source>
</evidence>
<keyword evidence="3" id="KW-0479">Metal-binding</keyword>
<organism evidence="10 11">
    <name type="scientific">Halteria grandinella</name>
    <dbReference type="NCBI Taxonomy" id="5974"/>
    <lineage>
        <taxon>Eukaryota</taxon>
        <taxon>Sar</taxon>
        <taxon>Alveolata</taxon>
        <taxon>Ciliophora</taxon>
        <taxon>Intramacronucleata</taxon>
        <taxon>Spirotrichea</taxon>
        <taxon>Stichotrichia</taxon>
        <taxon>Sporadotrichida</taxon>
        <taxon>Halteriidae</taxon>
        <taxon>Halteria</taxon>
    </lineage>
</organism>
<name>A0A8J8NZU0_HALGN</name>
<dbReference type="Pfam" id="PF07748">
    <property type="entry name" value="Glyco_hydro_38C"/>
    <property type="match status" value="1"/>
</dbReference>
<feature type="domain" description="Glycosyl hydrolase family 38 C-terminal" evidence="9">
    <location>
        <begin position="651"/>
        <end position="861"/>
    </location>
</feature>
<evidence type="ECO:0000256" key="2">
    <source>
        <dbReference type="ARBA" id="ARBA00009792"/>
    </source>
</evidence>
<evidence type="ECO:0000256" key="1">
    <source>
        <dbReference type="ARBA" id="ARBA00001947"/>
    </source>
</evidence>
<dbReference type="Pfam" id="PF01074">
    <property type="entry name" value="Glyco_hydro_38N"/>
    <property type="match status" value="1"/>
</dbReference>
<comment type="similarity">
    <text evidence="2">Belongs to the glycosyl hydrolase 38 family.</text>
</comment>